<sequence length="71" mass="7963">MTPKDKVRLLCHYCGNTGGVTRFILERYIQNVDLECRTCGKVLEAASQDGQVYAECPGCRKKTKTGQLFYG</sequence>
<protein>
    <submittedName>
        <fullName evidence="1">Uncharacterized protein</fullName>
    </submittedName>
</protein>
<name>A0ABV8B5I2_9BACI</name>
<dbReference type="EMBL" id="JBHRZT010000068">
    <property type="protein sequence ID" value="MFC3885160.1"/>
    <property type="molecule type" value="Genomic_DNA"/>
</dbReference>
<dbReference type="Proteomes" id="UP001595752">
    <property type="component" value="Unassembled WGS sequence"/>
</dbReference>
<proteinExistence type="predicted"/>
<keyword evidence="2" id="KW-1185">Reference proteome</keyword>
<evidence type="ECO:0000313" key="1">
    <source>
        <dbReference type="EMBL" id="MFC3885160.1"/>
    </source>
</evidence>
<reference evidence="2" key="1">
    <citation type="journal article" date="2019" name="Int. J. Syst. Evol. Microbiol.">
        <title>The Global Catalogue of Microorganisms (GCM) 10K type strain sequencing project: providing services to taxonomists for standard genome sequencing and annotation.</title>
        <authorList>
            <consortium name="The Broad Institute Genomics Platform"/>
            <consortium name="The Broad Institute Genome Sequencing Center for Infectious Disease"/>
            <person name="Wu L."/>
            <person name="Ma J."/>
        </authorList>
    </citation>
    <scope>NUCLEOTIDE SEQUENCE [LARGE SCALE GENOMIC DNA]</scope>
    <source>
        <strain evidence="2">CCUG 61889</strain>
    </source>
</reference>
<gene>
    <name evidence="1" type="ORF">ACFOU2_17475</name>
</gene>
<dbReference type="RefSeq" id="WP_377917293.1">
    <property type="nucleotide sequence ID" value="NZ_JBHRZT010000068.1"/>
</dbReference>
<accession>A0ABV8B5I2</accession>
<comment type="caution">
    <text evidence="1">The sequence shown here is derived from an EMBL/GenBank/DDBJ whole genome shotgun (WGS) entry which is preliminary data.</text>
</comment>
<organism evidence="1 2">
    <name type="scientific">Bacillus songklensis</name>
    <dbReference type="NCBI Taxonomy" id="1069116"/>
    <lineage>
        <taxon>Bacteria</taxon>
        <taxon>Bacillati</taxon>
        <taxon>Bacillota</taxon>
        <taxon>Bacilli</taxon>
        <taxon>Bacillales</taxon>
        <taxon>Bacillaceae</taxon>
        <taxon>Bacillus</taxon>
    </lineage>
</organism>
<evidence type="ECO:0000313" key="2">
    <source>
        <dbReference type="Proteomes" id="UP001595752"/>
    </source>
</evidence>